<evidence type="ECO:0000256" key="5">
    <source>
        <dbReference type="ARBA" id="ARBA00023136"/>
    </source>
</evidence>
<keyword evidence="3 6" id="KW-0812">Transmembrane</keyword>
<dbReference type="GO" id="GO:0016020">
    <property type="term" value="C:membrane"/>
    <property type="evidence" value="ECO:0007669"/>
    <property type="project" value="UniProtKB-SubCell"/>
</dbReference>
<reference evidence="7" key="3">
    <citation type="submission" date="2025-09" db="UniProtKB">
        <authorList>
            <consortium name="Ensembl"/>
        </authorList>
    </citation>
    <scope>IDENTIFICATION</scope>
</reference>
<dbReference type="Pfam" id="PF04103">
    <property type="entry name" value="CD20"/>
    <property type="match status" value="1"/>
</dbReference>
<keyword evidence="4 6" id="KW-1133">Transmembrane helix</keyword>
<proteinExistence type="inferred from homology"/>
<comment type="subcellular location">
    <subcellularLocation>
        <location evidence="1">Membrane</location>
        <topology evidence="1">Multi-pass membrane protein</topology>
    </subcellularLocation>
</comment>
<comment type="similarity">
    <text evidence="2">Belongs to the MS4A family.</text>
</comment>
<evidence type="ECO:0000256" key="6">
    <source>
        <dbReference type="SAM" id="Phobius"/>
    </source>
</evidence>
<dbReference type="InterPro" id="IPR030417">
    <property type="entry name" value="MS4A"/>
</dbReference>
<evidence type="ECO:0000256" key="3">
    <source>
        <dbReference type="ARBA" id="ARBA00022692"/>
    </source>
</evidence>
<feature type="transmembrane region" description="Helical" evidence="6">
    <location>
        <begin position="115"/>
        <end position="137"/>
    </location>
</feature>
<sequence>MSVTVAKNKGVTVVTIAANGDSTCPALWEIFKALCYSPACCSVSPEMLHACVPAALGTLQIMVGLFNIGLGPGRTSTHPDDLANLGAAYWLGGVYILSGILCLLAGVYPSPCLVGFTAFMNIVGTIFAITGIVLYAIDLSEDSLTWMCRSWNYYSDYGYGYGYDGYYRRYETDTSAEKAMQLKMKQHYEDNCDRVVFFAQRLLMSMDITLIILAVLQLCVSVSVAALCIKALIRRVGSSGEGGQDVERYKPLLKDITITA</sequence>
<dbReference type="InterPro" id="IPR007237">
    <property type="entry name" value="CD20-like"/>
</dbReference>
<dbReference type="PANTHER" id="PTHR23320:SF125">
    <property type="entry name" value="TRANSMEMBRANE PROTEIN 176L.1-RELATED"/>
    <property type="match status" value="1"/>
</dbReference>
<evidence type="ECO:0000256" key="4">
    <source>
        <dbReference type="ARBA" id="ARBA00022989"/>
    </source>
</evidence>
<evidence type="ECO:0000256" key="2">
    <source>
        <dbReference type="ARBA" id="ARBA00009565"/>
    </source>
</evidence>
<dbReference type="InParanoid" id="A0A667WJK8"/>
<dbReference type="GeneID" id="115373872"/>
<dbReference type="Ensembl" id="ENSMMDT00005005705.1">
    <property type="protein sequence ID" value="ENSMMDP00005005555.1"/>
    <property type="gene ID" value="ENSMMDG00005003094.1"/>
</dbReference>
<evidence type="ECO:0000313" key="7">
    <source>
        <dbReference type="Ensembl" id="ENSMMDP00005005555.1"/>
    </source>
</evidence>
<dbReference type="Proteomes" id="UP000472263">
    <property type="component" value="Chromosome 16"/>
</dbReference>
<reference evidence="7" key="1">
    <citation type="submission" date="2019-06" db="EMBL/GenBank/DDBJ databases">
        <authorList>
            <consortium name="Wellcome Sanger Institute Data Sharing"/>
        </authorList>
    </citation>
    <scope>NUCLEOTIDE SEQUENCE [LARGE SCALE GENOMIC DNA]</scope>
</reference>
<reference evidence="7" key="2">
    <citation type="submission" date="2025-08" db="UniProtKB">
        <authorList>
            <consortium name="Ensembl"/>
        </authorList>
    </citation>
    <scope>IDENTIFICATION</scope>
</reference>
<evidence type="ECO:0000313" key="8">
    <source>
        <dbReference type="Proteomes" id="UP000472263"/>
    </source>
</evidence>
<feature type="transmembrane region" description="Helical" evidence="6">
    <location>
        <begin position="47"/>
        <end position="68"/>
    </location>
</feature>
<feature type="transmembrane region" description="Helical" evidence="6">
    <location>
        <begin position="208"/>
        <end position="229"/>
    </location>
</feature>
<protein>
    <submittedName>
        <fullName evidence="7">Uncharacterized LOC115373872</fullName>
    </submittedName>
</protein>
<dbReference type="GeneTree" id="ENSGT00510000051675"/>
<keyword evidence="5 6" id="KW-0472">Membrane</keyword>
<evidence type="ECO:0000256" key="1">
    <source>
        <dbReference type="ARBA" id="ARBA00004141"/>
    </source>
</evidence>
<gene>
    <name evidence="7" type="primary">LOC115373872</name>
</gene>
<dbReference type="AlphaFoldDB" id="A0A667WJK8"/>
<accession>A0A667WJK8</accession>
<dbReference type="PANTHER" id="PTHR23320">
    <property type="entry name" value="MEMBRANE-SPANNING 4-DOMAINS SUBFAMILY A MS4A -RELATED"/>
    <property type="match status" value="1"/>
</dbReference>
<dbReference type="OrthoDB" id="10071849at2759"/>
<keyword evidence="8" id="KW-1185">Reference proteome</keyword>
<organism evidence="7 8">
    <name type="scientific">Myripristis murdjan</name>
    <name type="common">pinecone soldierfish</name>
    <dbReference type="NCBI Taxonomy" id="586833"/>
    <lineage>
        <taxon>Eukaryota</taxon>
        <taxon>Metazoa</taxon>
        <taxon>Chordata</taxon>
        <taxon>Craniata</taxon>
        <taxon>Vertebrata</taxon>
        <taxon>Euteleostomi</taxon>
        <taxon>Actinopterygii</taxon>
        <taxon>Neopterygii</taxon>
        <taxon>Teleostei</taxon>
        <taxon>Neoteleostei</taxon>
        <taxon>Acanthomorphata</taxon>
        <taxon>Holocentriformes</taxon>
        <taxon>Holocentridae</taxon>
        <taxon>Myripristis</taxon>
    </lineage>
</organism>
<feature type="transmembrane region" description="Helical" evidence="6">
    <location>
        <begin position="88"/>
        <end position="108"/>
    </location>
</feature>
<name>A0A667WJK8_9TELE</name>
<dbReference type="RefSeq" id="XP_029928345.1">
    <property type="nucleotide sequence ID" value="XM_030072485.1"/>
</dbReference>